<evidence type="ECO:0000256" key="4">
    <source>
        <dbReference type="ARBA" id="ARBA00022490"/>
    </source>
</evidence>
<dbReference type="Pfam" id="PF08752">
    <property type="entry name" value="COP-gamma_platf"/>
    <property type="match status" value="1"/>
</dbReference>
<dbReference type="STRING" id="280699.M1V9S4"/>
<dbReference type="SUPFAM" id="SSF49348">
    <property type="entry name" value="Clathrin adaptor appendage domain"/>
    <property type="match status" value="1"/>
</dbReference>
<dbReference type="Gene3D" id="3.30.310.10">
    <property type="entry name" value="TATA-Binding Protein"/>
    <property type="match status" value="1"/>
</dbReference>
<evidence type="ECO:0000256" key="9">
    <source>
        <dbReference type="ARBA" id="ARBA00023136"/>
    </source>
</evidence>
<dbReference type="InterPro" id="IPR011989">
    <property type="entry name" value="ARM-like"/>
</dbReference>
<comment type="subcellular location">
    <subcellularLocation>
        <location evidence="11">Cytoplasm</location>
    </subcellularLocation>
    <subcellularLocation>
        <location evidence="1 11">Golgi apparatus membrane</location>
        <topology evidence="1 11">Peripheral membrane protein</topology>
        <orientation evidence="1 11">Cytoplasmic side</orientation>
    </subcellularLocation>
    <subcellularLocation>
        <location evidence="11">Cytoplasmic vesicle</location>
        <location evidence="11">COPI-coated vesicle membrane</location>
        <topology evidence="11">Peripheral membrane protein</topology>
        <orientation evidence="11">Cytoplasmic side</orientation>
    </subcellularLocation>
</comment>
<sequence>MSVSDTLKDFAEDARSVLRSLGTKVEDDGINPLVVLDKARVVQQVRVFNETRLRPDRCLQVLTQLMFLVNRGERLTSSEATEVFFAATKLFSCDDAALRRMTYLAIKALAHTAEEVIIVVNCLTKDITSTVDTRRANALRVLCKIMDATMVAQVERYLRQALVDRNPNVASAALLSAETLLRAGKAEAVVRRWVSEATQALNHPHPIVQYHALSLLYTMRHRDRQAVSKLVQDVARQGARSPMSAMLLLRYIGEILETDTLLDDGLRQQYVGFLESMLRHRSELVVVEAARVLLAVSTVEESTLQTAANALQMLLISPKPVVRYAAARTLCQVASLKPAAVAPLNRDIESLVADPNRAVATAAVTTLLRTGTETSIDRLLQSVSRFLHELGDDFRVTVIQAIRTLTLKYPHKHVALVRFLGEALRSEGGLRFKQATVDTLRELIERIPDCRSECLSHFIELVEDCEYPMLSVQVLHMLGEWGPQAPTPSSYVRTIYNRIILESPMVRAAAVSALARFASVPELASSIRMLLRQCLLDADDEVRDRAAFALELLGDHVEAAESISDASSDAESVTEYRRLQPAPLDVPLESLEKALVEYLGHDLYLHSAFDVNAARSLALKATQRPGAAATACERLSSATTATAAATAVAPTAAACTATDTEGIQRSEFRGALLANETLHALGYRTAPFKSSATCALTDTDAEFLVVAMKHVYPQGLVLQFRVLNTLEDQMLQECSVELDTKELTSLKIRESIPASLVRYNEPSWCFVILESPDPDAELLVPDFGVVPAKLVYRVSEVDPLTQEPLDAQGFPDTFTLEELELELKDYIQPLVLTDSFDNVWSEMEASAATVRETYVLPHETVATAVEAVADYLAMAPCGDSLAVSSSATQHELLLAGIFLGGFRLLIRASFSKSLPSGIQLALSVCSENERVSELVALCIA</sequence>
<dbReference type="InterPro" id="IPR002553">
    <property type="entry name" value="Clathrin/coatomer_adapt-like_N"/>
</dbReference>
<dbReference type="Gene3D" id="2.60.40.1480">
    <property type="entry name" value="Coatomer, gamma subunit, appendage domain"/>
    <property type="match status" value="1"/>
</dbReference>
<dbReference type="GO" id="GO:0000139">
    <property type="term" value="C:Golgi membrane"/>
    <property type="evidence" value="ECO:0007669"/>
    <property type="project" value="UniProtKB-SubCell"/>
</dbReference>
<evidence type="ECO:0000256" key="7">
    <source>
        <dbReference type="ARBA" id="ARBA00022927"/>
    </source>
</evidence>
<dbReference type="GeneID" id="16995983"/>
<dbReference type="OrthoDB" id="1074925at2759"/>
<dbReference type="RefSeq" id="XP_005537750.1">
    <property type="nucleotide sequence ID" value="XM_005537693.1"/>
</dbReference>
<organism evidence="15 16">
    <name type="scientific">Cyanidioschyzon merolae (strain NIES-3377 / 10D)</name>
    <name type="common">Unicellular red alga</name>
    <dbReference type="NCBI Taxonomy" id="280699"/>
    <lineage>
        <taxon>Eukaryota</taxon>
        <taxon>Rhodophyta</taxon>
        <taxon>Bangiophyceae</taxon>
        <taxon>Cyanidiales</taxon>
        <taxon>Cyanidiaceae</taxon>
        <taxon>Cyanidioschyzon</taxon>
    </lineage>
</organism>
<proteinExistence type="inferred from homology"/>
<keyword evidence="9 11" id="KW-0472">Membrane</keyword>
<evidence type="ECO:0000259" key="13">
    <source>
        <dbReference type="Pfam" id="PF08752"/>
    </source>
</evidence>
<comment type="function">
    <text evidence="11">The coatomer is a cytosolic protein complex that binds to dilysine motifs and reversibly associates with Golgi non-clathrin-coated vesicles, which further mediate biosynthetic protein transport from the ER, via the Golgi up to the trans Golgi network. Coatomer complex is required for budding from Golgi membranes, and is essential for the retrograde Golgi-to-ER transport of dilysine-tagged proteins.</text>
</comment>
<dbReference type="HOGENOM" id="CLU_010353_2_0_1"/>
<reference evidence="15 16" key="2">
    <citation type="journal article" date="2007" name="BMC Biol.">
        <title>A 100%-complete sequence reveals unusually simple genomic features in the hot-spring red alga Cyanidioschyzon merolae.</title>
        <authorList>
            <person name="Nozaki H."/>
            <person name="Takano H."/>
            <person name="Misumi O."/>
            <person name="Terasawa K."/>
            <person name="Matsuzaki M."/>
            <person name="Maruyama S."/>
            <person name="Nishida K."/>
            <person name="Yagisawa F."/>
            <person name="Yoshida Y."/>
            <person name="Fujiwara T."/>
            <person name="Takio S."/>
            <person name="Tamura K."/>
            <person name="Chung S.J."/>
            <person name="Nakamura S."/>
            <person name="Kuroiwa H."/>
            <person name="Tanaka K."/>
            <person name="Sato N."/>
            <person name="Kuroiwa T."/>
        </authorList>
    </citation>
    <scope>NUCLEOTIDE SEQUENCE [LARGE SCALE GENOMIC DNA]</scope>
    <source>
        <strain evidence="15 16">10D</strain>
    </source>
</reference>
<keyword evidence="8 11" id="KW-0333">Golgi apparatus</keyword>
<keyword evidence="7 11" id="KW-0653">Protein transport</keyword>
<comment type="similarity">
    <text evidence="2 11">Belongs to the COPG family.</text>
</comment>
<feature type="domain" description="Coatomer gamma subunit appendage Ig-like subdomain" evidence="13">
    <location>
        <begin position="686"/>
        <end position="821"/>
    </location>
</feature>
<dbReference type="GO" id="GO:0030126">
    <property type="term" value="C:COPI vesicle coat"/>
    <property type="evidence" value="ECO:0007669"/>
    <property type="project" value="InterPro"/>
</dbReference>
<keyword evidence="10 11" id="KW-0968">Cytoplasmic vesicle</keyword>
<keyword evidence="5" id="KW-0677">Repeat</keyword>
<dbReference type="GO" id="GO:0006891">
    <property type="term" value="P:intra-Golgi vesicle-mediated transport"/>
    <property type="evidence" value="ECO:0007669"/>
    <property type="project" value="TreeGrafter"/>
</dbReference>
<dbReference type="PANTHER" id="PTHR10261">
    <property type="entry name" value="COATOMER SUBUNIT GAMMA"/>
    <property type="match status" value="1"/>
</dbReference>
<dbReference type="GO" id="GO:0005793">
    <property type="term" value="C:endoplasmic reticulum-Golgi intermediate compartment"/>
    <property type="evidence" value="ECO:0007669"/>
    <property type="project" value="TreeGrafter"/>
</dbReference>
<dbReference type="GO" id="GO:0006886">
    <property type="term" value="P:intracellular protein transport"/>
    <property type="evidence" value="ECO:0007669"/>
    <property type="project" value="InterPro"/>
</dbReference>
<evidence type="ECO:0000256" key="10">
    <source>
        <dbReference type="ARBA" id="ARBA00023329"/>
    </source>
</evidence>
<protein>
    <recommendedName>
        <fullName evidence="11">Coatomer subunit gamma</fullName>
    </recommendedName>
</protein>
<evidence type="ECO:0000313" key="15">
    <source>
        <dbReference type="EMBL" id="BAM81714.1"/>
    </source>
</evidence>
<dbReference type="InterPro" id="IPR012295">
    <property type="entry name" value="TBP_dom_sf"/>
</dbReference>
<reference evidence="15 16" key="1">
    <citation type="journal article" date="2004" name="Nature">
        <title>Genome sequence of the ultrasmall unicellular red alga Cyanidioschyzon merolae 10D.</title>
        <authorList>
            <person name="Matsuzaki M."/>
            <person name="Misumi O."/>
            <person name="Shin-i T."/>
            <person name="Maruyama S."/>
            <person name="Takahara M."/>
            <person name="Miyagishima S."/>
            <person name="Mori T."/>
            <person name="Nishida K."/>
            <person name="Yagisawa F."/>
            <person name="Nishida K."/>
            <person name="Yoshida Y."/>
            <person name="Nishimura Y."/>
            <person name="Nakao S."/>
            <person name="Kobayashi T."/>
            <person name="Momoyama Y."/>
            <person name="Higashiyama T."/>
            <person name="Minoda A."/>
            <person name="Sano M."/>
            <person name="Nomoto H."/>
            <person name="Oishi K."/>
            <person name="Hayashi H."/>
            <person name="Ohta F."/>
            <person name="Nishizaka S."/>
            <person name="Haga S."/>
            <person name="Miura S."/>
            <person name="Morishita T."/>
            <person name="Kabeya Y."/>
            <person name="Terasawa K."/>
            <person name="Suzuki Y."/>
            <person name="Ishii Y."/>
            <person name="Asakawa S."/>
            <person name="Takano H."/>
            <person name="Ohta N."/>
            <person name="Kuroiwa H."/>
            <person name="Tanaka K."/>
            <person name="Shimizu N."/>
            <person name="Sugano S."/>
            <person name="Sato N."/>
            <person name="Nozaki H."/>
            <person name="Ogasawara N."/>
            <person name="Kohara Y."/>
            <person name="Kuroiwa T."/>
        </authorList>
    </citation>
    <scope>NUCLEOTIDE SEQUENCE [LARGE SCALE GENOMIC DNA]</scope>
    <source>
        <strain evidence="15 16">10D</strain>
    </source>
</reference>
<keyword evidence="4 11" id="KW-0963">Cytoplasm</keyword>
<name>M1V9S4_CYAM1</name>
<dbReference type="OMA" id="DFIEDCE"/>
<dbReference type="GO" id="GO:0005783">
    <property type="term" value="C:endoplasmic reticulum"/>
    <property type="evidence" value="ECO:0007669"/>
    <property type="project" value="TreeGrafter"/>
</dbReference>
<dbReference type="PIRSF" id="PIRSF037093">
    <property type="entry name" value="Coatomer_gamma_subunit"/>
    <property type="match status" value="1"/>
</dbReference>
<evidence type="ECO:0000256" key="5">
    <source>
        <dbReference type="ARBA" id="ARBA00022737"/>
    </source>
</evidence>
<evidence type="ECO:0000256" key="11">
    <source>
        <dbReference type="PIRNR" id="PIRNR037093"/>
    </source>
</evidence>
<keyword evidence="3 11" id="KW-0813">Transport</keyword>
<dbReference type="Pfam" id="PF01602">
    <property type="entry name" value="Adaptin_N"/>
    <property type="match status" value="1"/>
</dbReference>
<feature type="domain" description="Coatomer subunit gamma C-terminal" evidence="14">
    <location>
        <begin position="825"/>
        <end position="938"/>
    </location>
</feature>
<dbReference type="Proteomes" id="UP000007014">
    <property type="component" value="Chromosome 16"/>
</dbReference>
<dbReference type="SUPFAM" id="SSF55711">
    <property type="entry name" value="Subdomain of clathrin and coatomer appendage domain"/>
    <property type="match status" value="1"/>
</dbReference>
<dbReference type="InterPro" id="IPR037067">
    <property type="entry name" value="Coatomer_gsu_app_sf"/>
</dbReference>
<dbReference type="InterPro" id="IPR032154">
    <property type="entry name" value="Coatomer_g_Cpla"/>
</dbReference>
<keyword evidence="16" id="KW-1185">Reference proteome</keyword>
<dbReference type="EMBL" id="AP006498">
    <property type="protein sequence ID" value="BAM81714.1"/>
    <property type="molecule type" value="Genomic_DNA"/>
</dbReference>
<dbReference type="Gene3D" id="1.25.10.10">
    <property type="entry name" value="Leucine-rich Repeat Variant"/>
    <property type="match status" value="2"/>
</dbReference>
<dbReference type="InterPro" id="IPR016024">
    <property type="entry name" value="ARM-type_fold"/>
</dbReference>
<dbReference type="GO" id="GO:0006888">
    <property type="term" value="P:endoplasmic reticulum to Golgi vesicle-mediated transport"/>
    <property type="evidence" value="ECO:0007669"/>
    <property type="project" value="TreeGrafter"/>
</dbReference>
<accession>M1V9S4</accession>
<evidence type="ECO:0000256" key="3">
    <source>
        <dbReference type="ARBA" id="ARBA00022448"/>
    </source>
</evidence>
<evidence type="ECO:0000256" key="8">
    <source>
        <dbReference type="ARBA" id="ARBA00023034"/>
    </source>
</evidence>
<gene>
    <name evidence="15" type="ORF">CYME_CMP053C</name>
</gene>
<dbReference type="InterPro" id="IPR009028">
    <property type="entry name" value="Coatomer/calthrin_app_sub_C"/>
</dbReference>
<keyword evidence="6 11" id="KW-0931">ER-Golgi transport</keyword>
<evidence type="ECO:0000256" key="2">
    <source>
        <dbReference type="ARBA" id="ARBA00010720"/>
    </source>
</evidence>
<dbReference type="KEGG" id="cme:CYME_CMP053C"/>
<comment type="subunit">
    <text evidence="11">Oligomeric complex.</text>
</comment>
<evidence type="ECO:0000313" key="16">
    <source>
        <dbReference type="Proteomes" id="UP000007014"/>
    </source>
</evidence>
<dbReference type="InterPro" id="IPR013040">
    <property type="entry name" value="Coatomer_gsu_app_Ig-like_dom"/>
</dbReference>
<evidence type="ECO:0000259" key="12">
    <source>
        <dbReference type="Pfam" id="PF01602"/>
    </source>
</evidence>
<dbReference type="PANTHER" id="PTHR10261:SF0">
    <property type="entry name" value="COATOMER SUBUNIT GAMMA-2"/>
    <property type="match status" value="1"/>
</dbReference>
<feature type="domain" description="Clathrin/coatomer adaptor adaptin-like N-terminal" evidence="12">
    <location>
        <begin position="40"/>
        <end position="554"/>
    </location>
</feature>
<dbReference type="Pfam" id="PF16381">
    <property type="entry name" value="Coatomer_g_Cpla"/>
    <property type="match status" value="1"/>
</dbReference>
<dbReference type="InterPro" id="IPR017106">
    <property type="entry name" value="Coatomer_gsu"/>
</dbReference>
<dbReference type="eggNOG" id="KOG1078">
    <property type="taxonomic scope" value="Eukaryota"/>
</dbReference>
<dbReference type="GO" id="GO:0005198">
    <property type="term" value="F:structural molecule activity"/>
    <property type="evidence" value="ECO:0007669"/>
    <property type="project" value="InterPro"/>
</dbReference>
<dbReference type="AlphaFoldDB" id="M1V9S4"/>
<dbReference type="InterPro" id="IPR013041">
    <property type="entry name" value="Clathrin_app_Ig-like_sf"/>
</dbReference>
<dbReference type="SUPFAM" id="SSF48371">
    <property type="entry name" value="ARM repeat"/>
    <property type="match status" value="1"/>
</dbReference>
<evidence type="ECO:0000259" key="14">
    <source>
        <dbReference type="Pfam" id="PF16381"/>
    </source>
</evidence>
<evidence type="ECO:0000256" key="1">
    <source>
        <dbReference type="ARBA" id="ARBA00004255"/>
    </source>
</evidence>
<dbReference type="Gramene" id="CMP053CT">
    <property type="protein sequence ID" value="CMP053CT"/>
    <property type="gene ID" value="CMP053C"/>
</dbReference>
<dbReference type="GO" id="GO:0009306">
    <property type="term" value="P:protein secretion"/>
    <property type="evidence" value="ECO:0007669"/>
    <property type="project" value="TreeGrafter"/>
</dbReference>
<evidence type="ECO:0000256" key="6">
    <source>
        <dbReference type="ARBA" id="ARBA00022892"/>
    </source>
</evidence>